<sequence length="238" mass="26309">TEPCCSALAERQHSPGWSPGSGPRGCRAAEPGATQRACSTLGFSGGGICTRGIGGGFTRAGAGCGDGILFANNEKATMQNLNDRLASYLDKVRLLEGDNADLECKIREWYAKVGPSCEPRDYSCFHKEIEDLQNQILCAAMETNKILLNIDNNRMTADDFRVKYETECSLRQNVDADICNLRPVLDQLASCKTDLQLQCEALTEEMCCLKTNHEEVRLSLALKKSRREKGSPHKCRYY</sequence>
<dbReference type="SUPFAM" id="SSF64593">
    <property type="entry name" value="Intermediate filament protein, coiled coil region"/>
    <property type="match status" value="1"/>
</dbReference>
<keyword evidence="2 3" id="KW-0175">Coiled coil</keyword>
<dbReference type="Gene3D" id="1.20.5.1160">
    <property type="entry name" value="Vasodilator-stimulated phosphoprotein"/>
    <property type="match status" value="1"/>
</dbReference>
<dbReference type="GO" id="GO:0030855">
    <property type="term" value="P:epithelial cell differentiation"/>
    <property type="evidence" value="ECO:0007669"/>
    <property type="project" value="TreeGrafter"/>
</dbReference>
<organism evidence="5 6">
    <name type="scientific">Falco tinnunculus</name>
    <name type="common">Common kestrel</name>
    <dbReference type="NCBI Taxonomy" id="100819"/>
    <lineage>
        <taxon>Eukaryota</taxon>
        <taxon>Metazoa</taxon>
        <taxon>Chordata</taxon>
        <taxon>Craniata</taxon>
        <taxon>Vertebrata</taxon>
        <taxon>Euteleostomi</taxon>
        <taxon>Archelosauria</taxon>
        <taxon>Archosauria</taxon>
        <taxon>Dinosauria</taxon>
        <taxon>Saurischia</taxon>
        <taxon>Theropoda</taxon>
        <taxon>Coelurosauria</taxon>
        <taxon>Aves</taxon>
        <taxon>Neognathae</taxon>
        <taxon>Neoaves</taxon>
        <taxon>Telluraves</taxon>
        <taxon>Australaves</taxon>
        <taxon>Falconiformes</taxon>
        <taxon>Falconidae</taxon>
        <taxon>Falco</taxon>
    </lineage>
</organism>
<dbReference type="Ensembl" id="ENSFTIT00000001102.1">
    <property type="protein sequence ID" value="ENSFTIP00000001046.1"/>
    <property type="gene ID" value="ENSFTIG00000000709.1"/>
</dbReference>
<dbReference type="PANTHER" id="PTHR23239:SF372">
    <property type="entry name" value="IF ROD DOMAIN-CONTAINING PROTEIN"/>
    <property type="match status" value="1"/>
</dbReference>
<dbReference type="InterPro" id="IPR039008">
    <property type="entry name" value="IF_rod_dom"/>
</dbReference>
<keyword evidence="6" id="KW-1185">Reference proteome</keyword>
<name>A0A8C4TT45_FALTI</name>
<protein>
    <recommendedName>
        <fullName evidence="4">IF rod domain-containing protein</fullName>
    </recommendedName>
</protein>
<dbReference type="PROSITE" id="PS51842">
    <property type="entry name" value="IF_ROD_2"/>
    <property type="match status" value="1"/>
</dbReference>
<dbReference type="Proteomes" id="UP000694562">
    <property type="component" value="Unplaced"/>
</dbReference>
<reference evidence="5" key="1">
    <citation type="submission" date="2025-08" db="UniProtKB">
        <authorList>
            <consortium name="Ensembl"/>
        </authorList>
    </citation>
    <scope>IDENTIFICATION</scope>
</reference>
<accession>A0A8C4TT45</accession>
<dbReference type="PANTHER" id="PTHR23239">
    <property type="entry name" value="INTERMEDIATE FILAMENT"/>
    <property type="match status" value="1"/>
</dbReference>
<evidence type="ECO:0000313" key="5">
    <source>
        <dbReference type="Ensembl" id="ENSFTIP00000001046.1"/>
    </source>
</evidence>
<keyword evidence="1" id="KW-0403">Intermediate filament</keyword>
<feature type="coiled-coil region" evidence="3">
    <location>
        <begin position="71"/>
        <end position="105"/>
    </location>
</feature>
<evidence type="ECO:0000256" key="2">
    <source>
        <dbReference type="ARBA" id="ARBA00023054"/>
    </source>
</evidence>
<evidence type="ECO:0000259" key="4">
    <source>
        <dbReference type="PROSITE" id="PS51842"/>
    </source>
</evidence>
<dbReference type="GO" id="GO:0005198">
    <property type="term" value="F:structural molecule activity"/>
    <property type="evidence" value="ECO:0007669"/>
    <property type="project" value="InterPro"/>
</dbReference>
<dbReference type="GO" id="GO:0045109">
    <property type="term" value="P:intermediate filament organization"/>
    <property type="evidence" value="ECO:0007669"/>
    <property type="project" value="TreeGrafter"/>
</dbReference>
<feature type="domain" description="IF rod" evidence="4">
    <location>
        <begin position="74"/>
        <end position="238"/>
    </location>
</feature>
<reference evidence="5" key="2">
    <citation type="submission" date="2025-09" db="UniProtKB">
        <authorList>
            <consortium name="Ensembl"/>
        </authorList>
    </citation>
    <scope>IDENTIFICATION</scope>
</reference>
<dbReference type="AlphaFoldDB" id="A0A8C4TT45"/>
<dbReference type="Pfam" id="PF00038">
    <property type="entry name" value="Filament"/>
    <property type="match status" value="1"/>
</dbReference>
<evidence type="ECO:0000256" key="3">
    <source>
        <dbReference type="SAM" id="Coils"/>
    </source>
</evidence>
<dbReference type="SMART" id="SM01391">
    <property type="entry name" value="Filament"/>
    <property type="match status" value="1"/>
</dbReference>
<evidence type="ECO:0000256" key="1">
    <source>
        <dbReference type="ARBA" id="ARBA00022754"/>
    </source>
</evidence>
<proteinExistence type="predicted"/>
<evidence type="ECO:0000313" key="6">
    <source>
        <dbReference type="Proteomes" id="UP000694562"/>
    </source>
</evidence>
<dbReference type="GO" id="GO:0005882">
    <property type="term" value="C:intermediate filament"/>
    <property type="evidence" value="ECO:0007669"/>
    <property type="project" value="UniProtKB-KW"/>
</dbReference>
<dbReference type="InterPro" id="IPR002957">
    <property type="entry name" value="Keratin_I"/>
</dbReference>
<dbReference type="PRINTS" id="PR01248">
    <property type="entry name" value="TYPE1KERATIN"/>
</dbReference>